<dbReference type="EMBL" id="CAEKDK010000006">
    <property type="protein sequence ID" value="CAB4285223.1"/>
    <property type="molecule type" value="Genomic_DNA"/>
</dbReference>
<dbReference type="InterPro" id="IPR012474">
    <property type="entry name" value="Frigida"/>
</dbReference>
<dbReference type="PANTHER" id="PTHR31791">
    <property type="entry name" value="FRIGIDA-LIKE PROTEIN 3-RELATED"/>
    <property type="match status" value="1"/>
</dbReference>
<evidence type="ECO:0000313" key="8">
    <source>
        <dbReference type="EMBL" id="CAB4285223.1"/>
    </source>
</evidence>
<proteinExistence type="inferred from homology"/>
<evidence type="ECO:0000256" key="5">
    <source>
        <dbReference type="RuleBase" id="RU364012"/>
    </source>
</evidence>
<evidence type="ECO:0000256" key="2">
    <source>
        <dbReference type="ARBA" id="ARBA00022473"/>
    </source>
</evidence>
<accession>A0A6J5VAX2</accession>
<keyword evidence="3 5" id="KW-0221">Differentiation</keyword>
<evidence type="ECO:0000256" key="7">
    <source>
        <dbReference type="SAM" id="MobiDB-lite"/>
    </source>
</evidence>
<name>A0A6J5VAX2_PRUAR</name>
<keyword evidence="6" id="KW-0175">Coiled coil</keyword>
<protein>
    <recommendedName>
        <fullName evidence="5">FRIGIDA-like protein</fullName>
    </recommendedName>
</protein>
<gene>
    <name evidence="8" type="ORF">CURHAP_LOCUS40986</name>
</gene>
<dbReference type="GO" id="GO:0030154">
    <property type="term" value="P:cell differentiation"/>
    <property type="evidence" value="ECO:0007669"/>
    <property type="project" value="UniProtKB-KW"/>
</dbReference>
<keyword evidence="4 5" id="KW-0287">Flowering</keyword>
<dbReference type="AlphaFoldDB" id="A0A6J5VAX2"/>
<reference evidence="8 9" key="1">
    <citation type="submission" date="2020-05" db="EMBL/GenBank/DDBJ databases">
        <authorList>
            <person name="Campoy J."/>
            <person name="Schneeberger K."/>
            <person name="Spophaly S."/>
        </authorList>
    </citation>
    <scope>NUCLEOTIDE SEQUENCE [LARGE SCALE GENOMIC DNA]</scope>
    <source>
        <strain evidence="8">PruArmRojPasFocal</strain>
    </source>
</reference>
<feature type="region of interest" description="Disordered" evidence="7">
    <location>
        <begin position="442"/>
        <end position="465"/>
    </location>
</feature>
<dbReference type="GO" id="GO:0009908">
    <property type="term" value="P:flower development"/>
    <property type="evidence" value="ECO:0007669"/>
    <property type="project" value="UniProtKB-KW"/>
</dbReference>
<evidence type="ECO:0000256" key="6">
    <source>
        <dbReference type="SAM" id="Coils"/>
    </source>
</evidence>
<dbReference type="PANTHER" id="PTHR31791:SF70">
    <property type="entry name" value="FRIGIDA-LIKE PROTEIN"/>
    <property type="match status" value="1"/>
</dbReference>
<dbReference type="Pfam" id="PF07899">
    <property type="entry name" value="Frigida"/>
    <property type="match status" value="2"/>
</dbReference>
<evidence type="ECO:0000256" key="1">
    <source>
        <dbReference type="ARBA" id="ARBA00008956"/>
    </source>
</evidence>
<organism evidence="8 9">
    <name type="scientific">Prunus armeniaca</name>
    <name type="common">Apricot</name>
    <name type="synonym">Armeniaca vulgaris</name>
    <dbReference type="NCBI Taxonomy" id="36596"/>
    <lineage>
        <taxon>Eukaryota</taxon>
        <taxon>Viridiplantae</taxon>
        <taxon>Streptophyta</taxon>
        <taxon>Embryophyta</taxon>
        <taxon>Tracheophyta</taxon>
        <taxon>Spermatophyta</taxon>
        <taxon>Magnoliopsida</taxon>
        <taxon>eudicotyledons</taxon>
        <taxon>Gunneridae</taxon>
        <taxon>Pentapetalae</taxon>
        <taxon>rosids</taxon>
        <taxon>fabids</taxon>
        <taxon>Rosales</taxon>
        <taxon>Rosaceae</taxon>
        <taxon>Amygdaloideae</taxon>
        <taxon>Amygdaleae</taxon>
        <taxon>Prunus</taxon>
    </lineage>
</organism>
<feature type="coiled-coil region" evidence="6">
    <location>
        <begin position="247"/>
        <end position="285"/>
    </location>
</feature>
<keyword evidence="2 5" id="KW-0217">Developmental protein</keyword>
<comment type="similarity">
    <text evidence="1 5">Belongs to the Frigida family.</text>
</comment>
<evidence type="ECO:0000256" key="3">
    <source>
        <dbReference type="ARBA" id="ARBA00022782"/>
    </source>
</evidence>
<sequence length="796" mass="92187">MENLASGLKGPELKQSNLALQWKALLGHIDTRFQKLQDQFDSERNSLQTRFQEVQDQFDLEQYLPQARYQELEDREKELEEKVFNFHSKMESKAQELHGIERLTEEKRKEVDVTQKRLMEVEKLVKEKETNLEERSKELEIKEEEVTGARGVLNTFREDIELNRRQLNAIRGSVEKEKNVLVLKQEGVKAAGKSLEEYHKESKLKKERLCLIQKVMVQCSNSLQSREKTIREMELKVKDYGLLKKSMEEWSCKLESKERELEGWVEKFELRNKQLESKFEELNLIHNRASEYLNEVEVQVNHFDSLRKLMQERQKHLDSEALEHSHGLEMKEGQLEKQAKELELKQKQFDLMIQERQKELDSQENLLQEQAKELESKQKQFDLMIQEHQRDLDLQDKLLQEQAKELELKQKQFDLMIQERQRDLDSQDKLLQEQAKELELKQKQFDSTQKSMETNVPSSSSIQSSANRNRIGLQLLMNENLKRIDLVGREISGVLQASSDPAKLVLDAMQGFYPSNLNVDNQEFDYDLRVIRRSCLLLLQELKRFSPQINPHVREEAMELAADWKAKMKVATENWLEILGFLRLVSTYEFTTAYDAKKLQSLLAIVVNQDQATEFCQAFGITNKAPVGNIVSLPVKIEEPECLPVRCASTSSSPNLQLNATTDARNLQGSPNEHLSGKQSRHIEMFDALQMSLNPAKLVLKLVQASLTEHWKIGHVDAVSLAVQWQEKMRADAENSLEILGFLQFVAAYGLLSTLNGDEIVKLLGMICQHAQALELCKELGFADKIPGKFLNNGLS</sequence>
<feature type="coiled-coil region" evidence="6">
    <location>
        <begin position="69"/>
        <end position="145"/>
    </location>
</feature>
<dbReference type="Proteomes" id="UP000507222">
    <property type="component" value="Unassembled WGS sequence"/>
</dbReference>
<feature type="compositionally biased region" description="Polar residues" evidence="7">
    <location>
        <begin position="445"/>
        <end position="457"/>
    </location>
</feature>
<evidence type="ECO:0000313" key="9">
    <source>
        <dbReference type="Proteomes" id="UP000507222"/>
    </source>
</evidence>
<evidence type="ECO:0000256" key="4">
    <source>
        <dbReference type="ARBA" id="ARBA00023089"/>
    </source>
</evidence>